<feature type="binding site" evidence="10">
    <location>
        <position position="252"/>
    </location>
    <ligand>
        <name>Zn(2+)</name>
        <dbReference type="ChEBI" id="CHEBI:29105"/>
    </ligand>
</feature>
<dbReference type="RefSeq" id="WP_090925569.1">
    <property type="nucleotide sequence ID" value="NZ_FOTY01000002.1"/>
</dbReference>
<feature type="domain" description="EngC GTPase" evidence="11">
    <location>
        <begin position="72"/>
        <end position="221"/>
    </location>
</feature>
<feature type="binding site" evidence="10">
    <location>
        <begin position="112"/>
        <end position="115"/>
    </location>
    <ligand>
        <name>GTP</name>
        <dbReference type="ChEBI" id="CHEBI:37565"/>
    </ligand>
</feature>
<keyword evidence="1 10" id="KW-0963">Cytoplasm</keyword>
<evidence type="ECO:0000256" key="10">
    <source>
        <dbReference type="HAMAP-Rule" id="MF_01820"/>
    </source>
</evidence>
<dbReference type="GO" id="GO:0046872">
    <property type="term" value="F:metal ion binding"/>
    <property type="evidence" value="ECO:0007669"/>
    <property type="project" value="UniProtKB-KW"/>
</dbReference>
<feature type="binding site" evidence="10">
    <location>
        <position position="254"/>
    </location>
    <ligand>
        <name>Zn(2+)</name>
        <dbReference type="ChEBI" id="CHEBI:29105"/>
    </ligand>
</feature>
<comment type="subcellular location">
    <subcellularLocation>
        <location evidence="10">Cytoplasm</location>
    </subcellularLocation>
</comment>
<dbReference type="EMBL" id="FOTY01000002">
    <property type="protein sequence ID" value="SFL59816.1"/>
    <property type="molecule type" value="Genomic_DNA"/>
</dbReference>
<dbReference type="PROSITE" id="PS51721">
    <property type="entry name" value="G_CP"/>
    <property type="match status" value="1"/>
</dbReference>
<comment type="function">
    <text evidence="10">One of several proteins that assist in the late maturation steps of the functional core of the 30S ribosomal subunit. Helps release RbfA from mature subunits. May play a role in the assembly of ribosomal proteins into the subunit. Circularly permuted GTPase that catalyzes slow GTP hydrolysis, GTPase activity is stimulated by the 30S ribosomal subunit.</text>
</comment>
<comment type="cofactor">
    <cofactor evidence="10">
        <name>Zn(2+)</name>
        <dbReference type="ChEBI" id="CHEBI:29105"/>
    </cofactor>
    <text evidence="10">Binds 1 zinc ion per subunit.</text>
</comment>
<evidence type="ECO:0000313" key="14">
    <source>
        <dbReference type="Proteomes" id="UP000199668"/>
    </source>
</evidence>
<evidence type="ECO:0000256" key="2">
    <source>
        <dbReference type="ARBA" id="ARBA00022517"/>
    </source>
</evidence>
<keyword evidence="6 10" id="KW-0378">Hydrolase</keyword>
<dbReference type="SUPFAM" id="SSF50249">
    <property type="entry name" value="Nucleic acid-binding proteins"/>
    <property type="match status" value="1"/>
</dbReference>
<organism evidence="13 14">
    <name type="scientific">Salibacterium qingdaonense</name>
    <dbReference type="NCBI Taxonomy" id="266892"/>
    <lineage>
        <taxon>Bacteria</taxon>
        <taxon>Bacillati</taxon>
        <taxon>Bacillota</taxon>
        <taxon>Bacilli</taxon>
        <taxon>Bacillales</taxon>
        <taxon>Bacillaceae</taxon>
    </lineage>
</organism>
<sequence length="292" mass="33513">MAEGLIMKAVSGFYYVYDQGEIYQCRARGLFRKKKIKPLVGDMVEYEAPNKEEGYLLQVMDRKNELTRPPAANINQAFIVFSAQQPAFSTAMLDRFLVHMEALDIYPVIIVNKEDLADENLQRELAYYQETYKNTGYPFHLVSSITEAGVQELQYYINGRVSMVTGESGVGKTTLLNLLIPSLHLETAEVSKRLGRGRHTTKHLQLIPCKEGFIADTPGFSSLEFEQIDEEDLDLCFPEMKERLPFCKFRGCTHRKEPGCAVKQAVEDGGIASFRYEHYTQFFEELAQRRRY</sequence>
<keyword evidence="2 10" id="KW-0690">Ribosome biogenesis</keyword>
<evidence type="ECO:0000256" key="7">
    <source>
        <dbReference type="ARBA" id="ARBA00022833"/>
    </source>
</evidence>
<evidence type="ECO:0000256" key="9">
    <source>
        <dbReference type="ARBA" id="ARBA00023134"/>
    </source>
</evidence>
<dbReference type="Gene3D" id="3.40.50.300">
    <property type="entry name" value="P-loop containing nucleotide triphosphate hydrolases"/>
    <property type="match status" value="1"/>
</dbReference>
<dbReference type="OrthoDB" id="9809485at2"/>
<evidence type="ECO:0000259" key="12">
    <source>
        <dbReference type="PROSITE" id="PS51721"/>
    </source>
</evidence>
<dbReference type="PANTHER" id="PTHR32120:SF11">
    <property type="entry name" value="SMALL RIBOSOMAL SUBUNIT BIOGENESIS GTPASE RSGA 1, MITOCHONDRIAL-RELATED"/>
    <property type="match status" value="1"/>
</dbReference>
<dbReference type="AlphaFoldDB" id="A0A1I4J1C4"/>
<keyword evidence="14" id="KW-1185">Reference proteome</keyword>
<evidence type="ECO:0000256" key="3">
    <source>
        <dbReference type="ARBA" id="ARBA00022723"/>
    </source>
</evidence>
<keyword evidence="5 10" id="KW-0547">Nucleotide-binding</keyword>
<evidence type="ECO:0000313" key="13">
    <source>
        <dbReference type="EMBL" id="SFL59816.1"/>
    </source>
</evidence>
<dbReference type="GO" id="GO:0005525">
    <property type="term" value="F:GTP binding"/>
    <property type="evidence" value="ECO:0007669"/>
    <property type="project" value="UniProtKB-UniRule"/>
</dbReference>
<dbReference type="GO" id="GO:0042274">
    <property type="term" value="P:ribosomal small subunit biogenesis"/>
    <property type="evidence" value="ECO:0007669"/>
    <property type="project" value="UniProtKB-UniRule"/>
</dbReference>
<feature type="binding site" evidence="10">
    <location>
        <position position="260"/>
    </location>
    <ligand>
        <name>Zn(2+)</name>
        <dbReference type="ChEBI" id="CHEBI:29105"/>
    </ligand>
</feature>
<comment type="similarity">
    <text evidence="10">Belongs to the TRAFAC class YlqF/YawG GTPase family. RsgA subfamily.</text>
</comment>
<dbReference type="Pfam" id="PF16745">
    <property type="entry name" value="RsgA_N"/>
    <property type="match status" value="1"/>
</dbReference>
<keyword evidence="4 10" id="KW-0699">rRNA-binding</keyword>
<dbReference type="InterPro" id="IPR010914">
    <property type="entry name" value="RsgA_GTPase_dom"/>
</dbReference>
<dbReference type="InterPro" id="IPR031944">
    <property type="entry name" value="RsgA_N"/>
</dbReference>
<dbReference type="GO" id="GO:0019843">
    <property type="term" value="F:rRNA binding"/>
    <property type="evidence" value="ECO:0007669"/>
    <property type="project" value="UniProtKB-KW"/>
</dbReference>
<evidence type="ECO:0000259" key="11">
    <source>
        <dbReference type="PROSITE" id="PS50936"/>
    </source>
</evidence>
<dbReference type="PANTHER" id="PTHR32120">
    <property type="entry name" value="SMALL RIBOSOMAL SUBUNIT BIOGENESIS GTPASE RSGA"/>
    <property type="match status" value="1"/>
</dbReference>
<evidence type="ECO:0000256" key="1">
    <source>
        <dbReference type="ARBA" id="ARBA00022490"/>
    </source>
</evidence>
<dbReference type="Pfam" id="PF03193">
    <property type="entry name" value="RsgA_GTPase"/>
    <property type="match status" value="1"/>
</dbReference>
<keyword evidence="9 10" id="KW-0342">GTP-binding</keyword>
<dbReference type="PROSITE" id="PS50936">
    <property type="entry name" value="ENGC_GTPASE"/>
    <property type="match status" value="1"/>
</dbReference>
<dbReference type="InterPro" id="IPR027417">
    <property type="entry name" value="P-loop_NTPase"/>
</dbReference>
<dbReference type="EC" id="3.6.1.-" evidence="10"/>
<feature type="binding site" evidence="10">
    <location>
        <begin position="166"/>
        <end position="174"/>
    </location>
    <ligand>
        <name>GTP</name>
        <dbReference type="ChEBI" id="CHEBI:37565"/>
    </ligand>
</feature>
<feature type="domain" description="CP-type G" evidence="12">
    <location>
        <begin position="63"/>
        <end position="223"/>
    </location>
</feature>
<evidence type="ECO:0000256" key="8">
    <source>
        <dbReference type="ARBA" id="ARBA00022884"/>
    </source>
</evidence>
<name>A0A1I4J1C4_9BACI</name>
<evidence type="ECO:0000256" key="6">
    <source>
        <dbReference type="ARBA" id="ARBA00022801"/>
    </source>
</evidence>
<gene>
    <name evidence="10" type="primary">rsgA</name>
    <name evidence="13" type="ORF">SAMN04488054_102320</name>
</gene>
<dbReference type="CDD" id="cd01854">
    <property type="entry name" value="YjeQ_EngC"/>
    <property type="match status" value="1"/>
</dbReference>
<dbReference type="CDD" id="cd04466">
    <property type="entry name" value="S1_YloQ_GTPase"/>
    <property type="match status" value="1"/>
</dbReference>
<accession>A0A1I4J1C4</accession>
<reference evidence="13 14" key="1">
    <citation type="submission" date="2016-10" db="EMBL/GenBank/DDBJ databases">
        <authorList>
            <person name="de Groot N.N."/>
        </authorList>
    </citation>
    <scope>NUCLEOTIDE SEQUENCE [LARGE SCALE GENOMIC DNA]</scope>
    <source>
        <strain evidence="13 14">CGMCC 1.6134</strain>
    </source>
</reference>
<dbReference type="GO" id="GO:0003924">
    <property type="term" value="F:GTPase activity"/>
    <property type="evidence" value="ECO:0007669"/>
    <property type="project" value="UniProtKB-UniRule"/>
</dbReference>
<dbReference type="STRING" id="266892.SAMN04488054_102320"/>
<dbReference type="Gene3D" id="1.10.40.50">
    <property type="entry name" value="Probable gtpase engc, domain 3"/>
    <property type="match status" value="1"/>
</dbReference>
<dbReference type="InterPro" id="IPR012340">
    <property type="entry name" value="NA-bd_OB-fold"/>
</dbReference>
<dbReference type="NCBIfam" id="TIGR00157">
    <property type="entry name" value="ribosome small subunit-dependent GTPase A"/>
    <property type="match status" value="1"/>
</dbReference>
<dbReference type="Proteomes" id="UP000199668">
    <property type="component" value="Unassembled WGS sequence"/>
</dbReference>
<proteinExistence type="inferred from homology"/>
<dbReference type="HAMAP" id="MF_01820">
    <property type="entry name" value="GTPase_RsgA"/>
    <property type="match status" value="1"/>
</dbReference>
<dbReference type="SUPFAM" id="SSF52540">
    <property type="entry name" value="P-loop containing nucleoside triphosphate hydrolases"/>
    <property type="match status" value="1"/>
</dbReference>
<keyword evidence="3 10" id="KW-0479">Metal-binding</keyword>
<keyword evidence="7 10" id="KW-0862">Zinc</keyword>
<keyword evidence="8 10" id="KW-0694">RNA-binding</keyword>
<comment type="subunit">
    <text evidence="10">Monomer. Associates with 30S ribosomal subunit, binds 16S rRNA.</text>
</comment>
<evidence type="ECO:0000256" key="4">
    <source>
        <dbReference type="ARBA" id="ARBA00022730"/>
    </source>
</evidence>
<evidence type="ECO:0000256" key="5">
    <source>
        <dbReference type="ARBA" id="ARBA00022741"/>
    </source>
</evidence>
<dbReference type="Gene3D" id="2.40.50.140">
    <property type="entry name" value="Nucleic acid-binding proteins"/>
    <property type="match status" value="1"/>
</dbReference>
<feature type="binding site" evidence="10">
    <location>
        <position position="247"/>
    </location>
    <ligand>
        <name>Zn(2+)</name>
        <dbReference type="ChEBI" id="CHEBI:29105"/>
    </ligand>
</feature>
<dbReference type="GO" id="GO:0005737">
    <property type="term" value="C:cytoplasm"/>
    <property type="evidence" value="ECO:0007669"/>
    <property type="project" value="UniProtKB-SubCell"/>
</dbReference>
<dbReference type="InterPro" id="IPR030378">
    <property type="entry name" value="G_CP_dom"/>
</dbReference>
<protein>
    <recommendedName>
        <fullName evidence="10">Small ribosomal subunit biogenesis GTPase RsgA</fullName>
        <ecNumber evidence="10">3.6.1.-</ecNumber>
    </recommendedName>
</protein>
<dbReference type="InterPro" id="IPR004881">
    <property type="entry name" value="Ribosome_biogen_GTPase_RsgA"/>
</dbReference>